<dbReference type="Proteomes" id="UP000274593">
    <property type="component" value="Chromosome"/>
</dbReference>
<evidence type="ECO:0000313" key="3">
    <source>
        <dbReference type="Proteomes" id="UP000274593"/>
    </source>
</evidence>
<dbReference type="SUPFAM" id="SSF69304">
    <property type="entry name" value="Tricorn protease N-terminal domain"/>
    <property type="match status" value="1"/>
</dbReference>
<comment type="similarity">
    <text evidence="1">Belongs to the TolB family.</text>
</comment>
<dbReference type="Pfam" id="PF07676">
    <property type="entry name" value="PD40"/>
    <property type="match status" value="2"/>
</dbReference>
<dbReference type="InterPro" id="IPR011659">
    <property type="entry name" value="WD40"/>
</dbReference>
<dbReference type="AlphaFoldDB" id="A0A3S8R7Q4"/>
<evidence type="ECO:0000313" key="2">
    <source>
        <dbReference type="EMBL" id="AZJ35821.1"/>
    </source>
</evidence>
<accession>A0A3S8R7Q4</accession>
<dbReference type="Pfam" id="PF26549">
    <property type="entry name" value="Tricorn_N"/>
    <property type="match status" value="1"/>
</dbReference>
<dbReference type="InterPro" id="IPR011042">
    <property type="entry name" value="6-blade_b-propeller_TolB-like"/>
</dbReference>
<dbReference type="PANTHER" id="PTHR36842">
    <property type="entry name" value="PROTEIN TOLB HOMOLOG"/>
    <property type="match status" value="1"/>
</dbReference>
<name>A0A3S8R7Q4_9FLAO</name>
<gene>
    <name evidence="2" type="ORF">D6T69_09940</name>
</gene>
<dbReference type="PANTHER" id="PTHR36842:SF1">
    <property type="entry name" value="PROTEIN TOLB"/>
    <property type="match status" value="1"/>
</dbReference>
<protein>
    <submittedName>
        <fullName evidence="2">DUF5050 domain-containing protein</fullName>
    </submittedName>
</protein>
<proteinExistence type="inferred from homology"/>
<organism evidence="2 3">
    <name type="scientific">Tenacibaculum singaporense</name>
    <dbReference type="NCBI Taxonomy" id="2358479"/>
    <lineage>
        <taxon>Bacteria</taxon>
        <taxon>Pseudomonadati</taxon>
        <taxon>Bacteroidota</taxon>
        <taxon>Flavobacteriia</taxon>
        <taxon>Flavobacteriales</taxon>
        <taxon>Flavobacteriaceae</taxon>
        <taxon>Tenacibaculum</taxon>
    </lineage>
</organism>
<evidence type="ECO:0000256" key="1">
    <source>
        <dbReference type="ARBA" id="ARBA00009820"/>
    </source>
</evidence>
<dbReference type="KEGG" id="tsig:D6T69_09940"/>
<keyword evidence="3" id="KW-1185">Reference proteome</keyword>
<reference evidence="2 3" key="1">
    <citation type="submission" date="2018-09" db="EMBL/GenBank/DDBJ databases">
        <title>Insights into the microbiota of Asian seabass (Lates calcarifer) with tenacibaculosis symptoms and description of sp. nov. Tenacibaculum singaporense.</title>
        <authorList>
            <person name="Miyake S."/>
            <person name="Soh M."/>
            <person name="Azman M.N."/>
            <person name="Ngoh S.Y."/>
            <person name="Orban L."/>
        </authorList>
    </citation>
    <scope>NUCLEOTIDE SEQUENCE [LARGE SCALE GENOMIC DNA]</scope>
    <source>
        <strain evidence="2 3">DSM 106434</strain>
    </source>
</reference>
<dbReference type="EMBL" id="CP032548">
    <property type="protein sequence ID" value="AZJ35821.1"/>
    <property type="molecule type" value="Genomic_DNA"/>
</dbReference>
<sequence length="298" mass="33776">MKIQNFKLVKTVTFLVLILGSIVYCQENKSSSYTIAYGSKESGDMEIYLTDSEGKEKFKLTNRKGRDGYVAWSPDGKKVAMYAYHDDGNTWSIHTINIDGTNRQRLTRVKDKWDSSPAWSSNGKKIAFAREYANEKGAWQEEIWLMNSDGSKQTQIKYLEGGGAVFTQDGKLLYHSKKKSYEICIADLDGSNIVWLTNNDAKELHPDISPNGKQVAFMSDRDGNFEIYVMNIDGSNQKRLTNNNHEDWNPSWSSDGSKIIFQSSEADGKHVNIMNNDGSSVRRFIPNATGATWLKKYK</sequence>
<dbReference type="RefSeq" id="WP_125067583.1">
    <property type="nucleotide sequence ID" value="NZ_CP032548.1"/>
</dbReference>
<dbReference type="Gene3D" id="2.120.10.30">
    <property type="entry name" value="TolB, C-terminal domain"/>
    <property type="match status" value="2"/>
</dbReference>